<protein>
    <submittedName>
        <fullName evidence="5">Uncharacterized protein</fullName>
    </submittedName>
</protein>
<gene>
    <name evidence="9" type="ORF">PF001_g7480</name>
    <name evidence="8" type="ORF">PF002_g9435</name>
    <name evidence="7" type="ORF">PF004_g12865</name>
    <name evidence="6" type="ORF">PF005_g13962</name>
    <name evidence="5" type="ORF">PF006_g13189</name>
    <name evidence="3" type="ORF">PF007_g13833</name>
    <name evidence="10" type="ORF">PF008_g13298</name>
    <name evidence="1" type="ORF">PF009_g8992</name>
    <name evidence="4" type="ORF">PF010_g7474</name>
    <name evidence="2" type="ORF">PF011_g7132</name>
</gene>
<evidence type="ECO:0000313" key="1">
    <source>
        <dbReference type="EMBL" id="KAE8941207.1"/>
    </source>
</evidence>
<dbReference type="EMBL" id="QXGB01000800">
    <property type="protein sequence ID" value="KAE9204007.1"/>
    <property type="molecule type" value="Genomic_DNA"/>
</dbReference>
<dbReference type="EMBL" id="QXFY01000777">
    <property type="protein sequence ID" value="KAE9335841.1"/>
    <property type="molecule type" value="Genomic_DNA"/>
</dbReference>
<dbReference type="AlphaFoldDB" id="A0A6A3TQC5"/>
<dbReference type="EMBL" id="QXFZ01000779">
    <property type="protein sequence ID" value="KAE9105049.1"/>
    <property type="molecule type" value="Genomic_DNA"/>
</dbReference>
<evidence type="ECO:0000313" key="11">
    <source>
        <dbReference type="Proteomes" id="UP000429523"/>
    </source>
</evidence>
<comment type="caution">
    <text evidence="5">The sequence shown here is derived from an EMBL/GenBank/DDBJ whole genome shotgun (WGS) entry which is preliminary data.</text>
</comment>
<evidence type="ECO:0000313" key="14">
    <source>
        <dbReference type="Proteomes" id="UP000440367"/>
    </source>
</evidence>
<evidence type="ECO:0000313" key="6">
    <source>
        <dbReference type="EMBL" id="KAE9204007.1"/>
    </source>
</evidence>
<evidence type="ECO:0000313" key="20">
    <source>
        <dbReference type="Proteomes" id="UP000488956"/>
    </source>
</evidence>
<dbReference type="EMBL" id="QXFW01000313">
    <property type="protein sequence ID" value="KAE9016468.1"/>
    <property type="molecule type" value="Genomic_DNA"/>
</dbReference>
<evidence type="ECO:0000313" key="12">
    <source>
        <dbReference type="Proteomes" id="UP000433483"/>
    </source>
</evidence>
<dbReference type="Proteomes" id="UP000476176">
    <property type="component" value="Unassembled WGS sequence"/>
</dbReference>
<evidence type="ECO:0000313" key="18">
    <source>
        <dbReference type="Proteomes" id="UP000476176"/>
    </source>
</evidence>
<name>A0A6A3TQC5_9STRA</name>
<dbReference type="Proteomes" id="UP000429523">
    <property type="component" value="Unassembled WGS sequence"/>
</dbReference>
<dbReference type="EMBL" id="QXGC01000755">
    <property type="protein sequence ID" value="KAE9222148.1"/>
    <property type="molecule type" value="Genomic_DNA"/>
</dbReference>
<keyword evidence="12" id="KW-1185">Reference proteome</keyword>
<evidence type="ECO:0000313" key="5">
    <source>
        <dbReference type="EMBL" id="KAE9141443.1"/>
    </source>
</evidence>
<evidence type="ECO:0000313" key="7">
    <source>
        <dbReference type="EMBL" id="KAE9222148.1"/>
    </source>
</evidence>
<dbReference type="Proteomes" id="UP000433483">
    <property type="component" value="Unassembled WGS sequence"/>
</dbReference>
<proteinExistence type="predicted"/>
<reference evidence="11 12" key="1">
    <citation type="submission" date="2018-08" db="EMBL/GenBank/DDBJ databases">
        <title>Genomic investigation of the strawberry pathogen Phytophthora fragariae indicates pathogenicity is determined by transcriptional variation in three key races.</title>
        <authorList>
            <person name="Adams T.M."/>
            <person name="Armitage A.D."/>
            <person name="Sobczyk M.K."/>
            <person name="Bates H.J."/>
            <person name="Dunwell J.M."/>
            <person name="Nellist C.F."/>
            <person name="Harrison R.J."/>
        </authorList>
    </citation>
    <scope>NUCLEOTIDE SEQUENCE [LARGE SCALE GENOMIC DNA]</scope>
    <source>
        <strain evidence="9 13">A4</strain>
        <strain evidence="8 14">BC-1</strain>
        <strain evidence="7 18">BC-23</strain>
        <strain evidence="6 12">NOV-27</strain>
        <strain evidence="5 15">NOV-5</strain>
        <strain evidence="3 16">NOV-71</strain>
        <strain evidence="10 19">NOV-77</strain>
        <strain evidence="1 11">NOV-9</strain>
        <strain evidence="4 20">ONT-3</strain>
        <strain evidence="2 17">SCRP245</strain>
    </source>
</reference>
<evidence type="ECO:0000313" key="10">
    <source>
        <dbReference type="EMBL" id="KAE9335841.1"/>
    </source>
</evidence>
<dbReference type="Proteomes" id="UP000441208">
    <property type="component" value="Unassembled WGS sequence"/>
</dbReference>
<dbReference type="Proteomes" id="UP000437068">
    <property type="component" value="Unassembled WGS sequence"/>
</dbReference>
<evidence type="ECO:0000313" key="15">
    <source>
        <dbReference type="Proteomes" id="UP000440732"/>
    </source>
</evidence>
<dbReference type="Proteomes" id="UP000488956">
    <property type="component" value="Unassembled WGS sequence"/>
</dbReference>
<evidence type="ECO:0000313" key="17">
    <source>
        <dbReference type="Proteomes" id="UP000460718"/>
    </source>
</evidence>
<evidence type="ECO:0000313" key="3">
    <source>
        <dbReference type="EMBL" id="KAE9105049.1"/>
    </source>
</evidence>
<dbReference type="EMBL" id="QXGA01000775">
    <property type="protein sequence ID" value="KAE9141443.1"/>
    <property type="molecule type" value="Genomic_DNA"/>
</dbReference>
<evidence type="ECO:0000313" key="4">
    <source>
        <dbReference type="EMBL" id="KAE9120454.1"/>
    </source>
</evidence>
<dbReference type="EMBL" id="QXFX01000319">
    <property type="protein sequence ID" value="KAE9120454.1"/>
    <property type="molecule type" value="Genomic_DNA"/>
</dbReference>
<evidence type="ECO:0000313" key="13">
    <source>
        <dbReference type="Proteomes" id="UP000437068"/>
    </source>
</evidence>
<dbReference type="EMBL" id="QXGE01000321">
    <property type="protein sequence ID" value="KAE9316083.1"/>
    <property type="molecule type" value="Genomic_DNA"/>
</dbReference>
<evidence type="ECO:0000313" key="16">
    <source>
        <dbReference type="Proteomes" id="UP000441208"/>
    </source>
</evidence>
<dbReference type="Proteomes" id="UP000460718">
    <property type="component" value="Unassembled WGS sequence"/>
</dbReference>
<accession>A0A6A3TQC5</accession>
<dbReference type="EMBL" id="QXGD01000389">
    <property type="protein sequence ID" value="KAE9241088.1"/>
    <property type="molecule type" value="Genomic_DNA"/>
</dbReference>
<dbReference type="EMBL" id="QXGF01000375">
    <property type="protein sequence ID" value="KAE8941207.1"/>
    <property type="molecule type" value="Genomic_DNA"/>
</dbReference>
<dbReference type="Proteomes" id="UP000440367">
    <property type="component" value="Unassembled WGS sequence"/>
</dbReference>
<organism evidence="5 15">
    <name type="scientific">Phytophthora fragariae</name>
    <dbReference type="NCBI Taxonomy" id="53985"/>
    <lineage>
        <taxon>Eukaryota</taxon>
        <taxon>Sar</taxon>
        <taxon>Stramenopiles</taxon>
        <taxon>Oomycota</taxon>
        <taxon>Peronosporomycetes</taxon>
        <taxon>Peronosporales</taxon>
        <taxon>Peronosporaceae</taxon>
        <taxon>Phytophthora</taxon>
    </lineage>
</organism>
<dbReference type="Proteomes" id="UP000440732">
    <property type="component" value="Unassembled WGS sequence"/>
</dbReference>
<sequence>MSEGSFFTALERMVTDGNYGDTPYDLTRIKAKLQFGRDRYLSGPFS</sequence>
<evidence type="ECO:0000313" key="19">
    <source>
        <dbReference type="Proteomes" id="UP000486351"/>
    </source>
</evidence>
<dbReference type="Proteomes" id="UP000486351">
    <property type="component" value="Unassembled WGS sequence"/>
</dbReference>
<evidence type="ECO:0000313" key="9">
    <source>
        <dbReference type="EMBL" id="KAE9316083.1"/>
    </source>
</evidence>
<dbReference type="OrthoDB" id="10269038at2759"/>
<evidence type="ECO:0000313" key="8">
    <source>
        <dbReference type="EMBL" id="KAE9241088.1"/>
    </source>
</evidence>
<evidence type="ECO:0000313" key="2">
    <source>
        <dbReference type="EMBL" id="KAE9016468.1"/>
    </source>
</evidence>